<dbReference type="Pfam" id="PF01551">
    <property type="entry name" value="Peptidase_M23"/>
    <property type="match status" value="1"/>
</dbReference>
<dbReference type="AlphaFoldDB" id="A0A4Q9JTP0"/>
<dbReference type="GO" id="GO:0006508">
    <property type="term" value="P:proteolysis"/>
    <property type="evidence" value="ECO:0007669"/>
    <property type="project" value="UniProtKB-KW"/>
</dbReference>
<evidence type="ECO:0000259" key="9">
    <source>
        <dbReference type="Pfam" id="PF18059"/>
    </source>
</evidence>
<dbReference type="Pfam" id="PF18059">
    <property type="entry name" value="Csd3_N"/>
    <property type="match status" value="1"/>
</dbReference>
<dbReference type="GO" id="GO:0004222">
    <property type="term" value="F:metalloendopeptidase activity"/>
    <property type="evidence" value="ECO:0007669"/>
    <property type="project" value="TreeGrafter"/>
</dbReference>
<reference evidence="10 11" key="1">
    <citation type="submission" date="2018-07" db="EMBL/GenBank/DDBJ databases">
        <title>Campylobacter zealandensis sp. nov., isolated from birds and water in New Zealand.</title>
        <authorList>
            <person name="Wilkinson D.A."/>
            <person name="Biggs P.J."/>
            <person name="French N.P."/>
            <person name="Midwinter A.C."/>
        </authorList>
    </citation>
    <scope>NUCLEOTIDE SEQUENCE [LARGE SCALE GENOMIC DNA]</scope>
    <source>
        <strain evidence="10 11">B423b</strain>
    </source>
</reference>
<evidence type="ECO:0000256" key="5">
    <source>
        <dbReference type="ARBA" id="ARBA00022833"/>
    </source>
</evidence>
<dbReference type="InterPro" id="IPR011055">
    <property type="entry name" value="Dup_hybrid_motif"/>
</dbReference>
<comment type="cofactor">
    <cofactor evidence="1">
        <name>Zn(2+)</name>
        <dbReference type="ChEBI" id="CHEBI:29105"/>
    </cofactor>
</comment>
<organism evidence="10 11">
    <name type="scientific">Campylobacter novaezeelandiae</name>
    <dbReference type="NCBI Taxonomy" id="2267891"/>
    <lineage>
        <taxon>Bacteria</taxon>
        <taxon>Pseudomonadati</taxon>
        <taxon>Campylobacterota</taxon>
        <taxon>Epsilonproteobacteria</taxon>
        <taxon>Campylobacterales</taxon>
        <taxon>Campylobacteraceae</taxon>
        <taxon>Campylobacter</taxon>
    </lineage>
</organism>
<keyword evidence="5" id="KW-0862">Zinc</keyword>
<gene>
    <name evidence="10" type="ORF">DU473_06340</name>
</gene>
<feature type="chain" id="PRO_5020890565" evidence="7">
    <location>
        <begin position="17"/>
        <end position="389"/>
    </location>
</feature>
<dbReference type="GO" id="GO:0046872">
    <property type="term" value="F:metal ion binding"/>
    <property type="evidence" value="ECO:0007669"/>
    <property type="project" value="UniProtKB-KW"/>
</dbReference>
<feature type="domain" description="Csd3 N-terminal" evidence="9">
    <location>
        <begin position="23"/>
        <end position="105"/>
    </location>
</feature>
<evidence type="ECO:0000256" key="1">
    <source>
        <dbReference type="ARBA" id="ARBA00001947"/>
    </source>
</evidence>
<protein>
    <submittedName>
        <fullName evidence="10">M23 family peptidase</fullName>
    </submittedName>
</protein>
<feature type="signal peptide" evidence="7">
    <location>
        <begin position="1"/>
        <end position="16"/>
    </location>
</feature>
<dbReference type="InterPro" id="IPR016047">
    <property type="entry name" value="M23ase_b-sheet_dom"/>
</dbReference>
<dbReference type="Gene3D" id="3.10.450.350">
    <property type="match status" value="1"/>
</dbReference>
<keyword evidence="11" id="KW-1185">Reference proteome</keyword>
<name>A0A4Q9JTP0_9BACT</name>
<dbReference type="RefSeq" id="WP_131186755.1">
    <property type="nucleotide sequence ID" value="NZ_CP076657.1"/>
</dbReference>
<dbReference type="InterPro" id="IPR050570">
    <property type="entry name" value="Cell_wall_metabolism_enzyme"/>
</dbReference>
<comment type="caution">
    <text evidence="10">The sequence shown here is derived from an EMBL/GenBank/DDBJ whole genome shotgun (WGS) entry which is preliminary data.</text>
</comment>
<evidence type="ECO:0000256" key="2">
    <source>
        <dbReference type="ARBA" id="ARBA00022670"/>
    </source>
</evidence>
<keyword evidence="6" id="KW-0482">Metalloprotease</keyword>
<evidence type="ECO:0000256" key="3">
    <source>
        <dbReference type="ARBA" id="ARBA00022723"/>
    </source>
</evidence>
<dbReference type="FunFam" id="2.70.70.10:FF:000002">
    <property type="entry name" value="Murein DD-endopeptidase MepM"/>
    <property type="match status" value="1"/>
</dbReference>
<proteinExistence type="predicted"/>
<evidence type="ECO:0000259" key="8">
    <source>
        <dbReference type="Pfam" id="PF01551"/>
    </source>
</evidence>
<dbReference type="PANTHER" id="PTHR21666:SF288">
    <property type="entry name" value="CELL DIVISION PROTEIN YTFB"/>
    <property type="match status" value="1"/>
</dbReference>
<keyword evidence="3" id="KW-0479">Metal-binding</keyword>
<evidence type="ECO:0000256" key="4">
    <source>
        <dbReference type="ARBA" id="ARBA00022801"/>
    </source>
</evidence>
<feature type="domain" description="M23ase beta-sheet core" evidence="8">
    <location>
        <begin position="238"/>
        <end position="333"/>
    </location>
</feature>
<evidence type="ECO:0000313" key="10">
    <source>
        <dbReference type="EMBL" id="TBR79923.1"/>
    </source>
</evidence>
<keyword evidence="7" id="KW-0732">Signal</keyword>
<dbReference type="Gene3D" id="2.70.70.10">
    <property type="entry name" value="Glucose Permease (Domain IIA)"/>
    <property type="match status" value="1"/>
</dbReference>
<sequence>MKKILFLFFTIIQAFAAVSMEELTWENGDTLLKFLQRNSIPMSLYYNLDKEDQELASEIAYKTKYQILKDDNNNIEQILIPISDDLQIHIYKDLNKQYVLNFTPILYNKENRILRINVKTSAYQDVYEESKSATLARAMVRAFRGSINFRNIQKGDEIILYYEQKRRMGKLFGDIIIKMARIEINKNSQEIFYFNENYYDKNGKEVESFLLDKPVNYLRISSKFSTARYHPVLKRYRAHLGIDYAAPTGTPVKSAGNGTIIFVGTQNGYGNVVKVQHASGYTTLYAHLSRFAKIKKGQKVKQGQVIAYVGSTGMSTGPHLHFGVYLNNKAINPNSVIKIAKTQLNKKDLDEFKKVVNAHEKKINLFIQDNKENPPKEEDFENYIELDSI</sequence>
<keyword evidence="2" id="KW-0645">Protease</keyword>
<dbReference type="InterPro" id="IPR040653">
    <property type="entry name" value="Csd3_N"/>
</dbReference>
<dbReference type="OrthoDB" id="9815245at2"/>
<evidence type="ECO:0000256" key="7">
    <source>
        <dbReference type="SAM" id="SignalP"/>
    </source>
</evidence>
<keyword evidence="4" id="KW-0378">Hydrolase</keyword>
<evidence type="ECO:0000313" key="11">
    <source>
        <dbReference type="Proteomes" id="UP000292583"/>
    </source>
</evidence>
<dbReference type="PANTHER" id="PTHR21666">
    <property type="entry name" value="PEPTIDASE-RELATED"/>
    <property type="match status" value="1"/>
</dbReference>
<accession>A0A4Q9JTP0</accession>
<dbReference type="EMBL" id="QPGR01000012">
    <property type="protein sequence ID" value="TBR79923.1"/>
    <property type="molecule type" value="Genomic_DNA"/>
</dbReference>
<dbReference type="Proteomes" id="UP000292583">
    <property type="component" value="Unassembled WGS sequence"/>
</dbReference>
<dbReference type="CDD" id="cd12797">
    <property type="entry name" value="M23_peptidase"/>
    <property type="match status" value="1"/>
</dbReference>
<evidence type="ECO:0000256" key="6">
    <source>
        <dbReference type="ARBA" id="ARBA00023049"/>
    </source>
</evidence>
<dbReference type="SUPFAM" id="SSF51261">
    <property type="entry name" value="Duplicated hybrid motif"/>
    <property type="match status" value="1"/>
</dbReference>